<dbReference type="AlphaFoldDB" id="A0A8J4A4D3"/>
<feature type="transmembrane region" description="Helical" evidence="1">
    <location>
        <begin position="108"/>
        <end position="130"/>
    </location>
</feature>
<feature type="transmembrane region" description="Helical" evidence="1">
    <location>
        <begin position="259"/>
        <end position="285"/>
    </location>
</feature>
<name>A0A8J4A4D3_9ACTN</name>
<keyword evidence="3" id="KW-1185">Reference proteome</keyword>
<evidence type="ECO:0000313" key="2">
    <source>
        <dbReference type="EMBL" id="GIJ73160.1"/>
    </source>
</evidence>
<organism evidence="2 3">
    <name type="scientific">Virgisporangium ochraceum</name>
    <dbReference type="NCBI Taxonomy" id="65505"/>
    <lineage>
        <taxon>Bacteria</taxon>
        <taxon>Bacillati</taxon>
        <taxon>Actinomycetota</taxon>
        <taxon>Actinomycetes</taxon>
        <taxon>Micromonosporales</taxon>
        <taxon>Micromonosporaceae</taxon>
        <taxon>Virgisporangium</taxon>
    </lineage>
</organism>
<gene>
    <name evidence="2" type="ORF">Voc01_080770</name>
</gene>
<comment type="caution">
    <text evidence="2">The sequence shown here is derived from an EMBL/GenBank/DDBJ whole genome shotgun (WGS) entry which is preliminary data.</text>
</comment>
<dbReference type="EMBL" id="BOPH01000110">
    <property type="protein sequence ID" value="GIJ73160.1"/>
    <property type="molecule type" value="Genomic_DNA"/>
</dbReference>
<proteinExistence type="predicted"/>
<sequence>MDSSTVALKELSFLEEGGRVVVGDPAVGRFIAVPPVGAVVIRALRDGATVGEAAAAAERVAGEPVDVAAFVETLRKVGFVDDESPEGGHRTAAVHLSGWRSGPLFRPLFGRVAWTCYGLSYVAVAVAFAWDPGLMPRPSDAFVSDDVGLSLVVFLALTTLSTAVHECWHWLAAAAAGVPARFGVDRRLYFVVFETDLSQLWRLPRRGRYGPVLAGLAVDGVVLAALTGALAAAGAGLWAPSPWVLALVRGLLLAKLLTVGWQAMVFLRTDLYAVLVIATGTLNLWRVKTLLLRRALRRLDADGRAELDRANPRDLAVGAWFRWVWLAGFAVAAAYLVGFYVPAAAVVVRYVLDGLAAGPGAPSFWYAAVVAALVLWPHVAVVVAPLRRR</sequence>
<protein>
    <submittedName>
        <fullName evidence="2">Uncharacterized protein</fullName>
    </submittedName>
</protein>
<feature type="transmembrane region" description="Helical" evidence="1">
    <location>
        <begin position="323"/>
        <end position="352"/>
    </location>
</feature>
<keyword evidence="1" id="KW-1133">Transmembrane helix</keyword>
<keyword evidence="1" id="KW-0472">Membrane</keyword>
<evidence type="ECO:0000313" key="3">
    <source>
        <dbReference type="Proteomes" id="UP000635606"/>
    </source>
</evidence>
<dbReference type="Proteomes" id="UP000635606">
    <property type="component" value="Unassembled WGS sequence"/>
</dbReference>
<feature type="transmembrane region" description="Helical" evidence="1">
    <location>
        <begin position="364"/>
        <end position="386"/>
    </location>
</feature>
<feature type="transmembrane region" description="Helical" evidence="1">
    <location>
        <begin position="212"/>
        <end position="239"/>
    </location>
</feature>
<feature type="transmembrane region" description="Helical" evidence="1">
    <location>
        <begin position="150"/>
        <end position="178"/>
    </location>
</feature>
<evidence type="ECO:0000256" key="1">
    <source>
        <dbReference type="SAM" id="Phobius"/>
    </source>
</evidence>
<reference evidence="2" key="1">
    <citation type="submission" date="2021-01" db="EMBL/GenBank/DDBJ databases">
        <title>Whole genome shotgun sequence of Virgisporangium ochraceum NBRC 16418.</title>
        <authorList>
            <person name="Komaki H."/>
            <person name="Tamura T."/>
        </authorList>
    </citation>
    <scope>NUCLEOTIDE SEQUENCE</scope>
    <source>
        <strain evidence="2">NBRC 16418</strain>
    </source>
</reference>
<accession>A0A8J4A4D3</accession>
<keyword evidence="1" id="KW-0812">Transmembrane</keyword>
<dbReference type="RefSeq" id="WP_203932991.1">
    <property type="nucleotide sequence ID" value="NZ_BOPH01000110.1"/>
</dbReference>